<dbReference type="RefSeq" id="WP_147844977.1">
    <property type="nucleotide sequence ID" value="NZ_VDUZ01000001.1"/>
</dbReference>
<proteinExistence type="predicted"/>
<feature type="transmembrane region" description="Helical" evidence="1">
    <location>
        <begin position="21"/>
        <end position="38"/>
    </location>
</feature>
<keyword evidence="1" id="KW-0472">Membrane</keyword>
<feature type="transmembrane region" description="Helical" evidence="1">
    <location>
        <begin position="73"/>
        <end position="95"/>
    </location>
</feature>
<organism evidence="2 3">
    <name type="scientific">Vineibacter terrae</name>
    <dbReference type="NCBI Taxonomy" id="2586908"/>
    <lineage>
        <taxon>Bacteria</taxon>
        <taxon>Pseudomonadati</taxon>
        <taxon>Pseudomonadota</taxon>
        <taxon>Alphaproteobacteria</taxon>
        <taxon>Hyphomicrobiales</taxon>
        <taxon>Vineibacter</taxon>
    </lineage>
</organism>
<dbReference type="Proteomes" id="UP000321638">
    <property type="component" value="Unassembled WGS sequence"/>
</dbReference>
<comment type="caution">
    <text evidence="2">The sequence shown here is derived from an EMBL/GenBank/DDBJ whole genome shotgun (WGS) entry which is preliminary data.</text>
</comment>
<sequence length="111" mass="11835">MLLAHHALARNKAAHRASPSGQLFVACVVVLMLVSIFSETWEIASLEADVLASDIALEFLGSLGLRHWNLIELILAGGVLALALSTLATIGVLIVKAMTPADRRRADKVPI</sequence>
<dbReference type="AlphaFoldDB" id="A0A5C8PW35"/>
<keyword evidence="1" id="KW-1133">Transmembrane helix</keyword>
<keyword evidence="1" id="KW-0812">Transmembrane</keyword>
<evidence type="ECO:0000313" key="2">
    <source>
        <dbReference type="EMBL" id="TXL82271.1"/>
    </source>
</evidence>
<name>A0A5C8PW35_9HYPH</name>
<dbReference type="OrthoDB" id="9855683at2"/>
<protein>
    <submittedName>
        <fullName evidence="2">Uncharacterized protein</fullName>
    </submittedName>
</protein>
<accession>A0A5C8PW35</accession>
<reference evidence="2 3" key="1">
    <citation type="submission" date="2019-06" db="EMBL/GenBank/DDBJ databases">
        <title>New taxonomy in bacterial strain CC-CFT640, isolated from vineyard.</title>
        <authorList>
            <person name="Lin S.-Y."/>
            <person name="Tsai C.-F."/>
            <person name="Young C.-C."/>
        </authorList>
    </citation>
    <scope>NUCLEOTIDE SEQUENCE [LARGE SCALE GENOMIC DNA]</scope>
    <source>
        <strain evidence="2 3">CC-CFT640</strain>
    </source>
</reference>
<evidence type="ECO:0000256" key="1">
    <source>
        <dbReference type="SAM" id="Phobius"/>
    </source>
</evidence>
<evidence type="ECO:0000313" key="3">
    <source>
        <dbReference type="Proteomes" id="UP000321638"/>
    </source>
</evidence>
<gene>
    <name evidence="2" type="ORF">FHP25_00805</name>
</gene>
<dbReference type="EMBL" id="VDUZ01000001">
    <property type="protein sequence ID" value="TXL82271.1"/>
    <property type="molecule type" value="Genomic_DNA"/>
</dbReference>
<keyword evidence="3" id="KW-1185">Reference proteome</keyword>